<keyword evidence="3" id="KW-1185">Reference proteome</keyword>
<dbReference type="AlphaFoldDB" id="A0A392QV99"/>
<feature type="compositionally biased region" description="Low complexity" evidence="1">
    <location>
        <begin position="19"/>
        <end position="46"/>
    </location>
</feature>
<dbReference type="EMBL" id="LXQA010164758">
    <property type="protein sequence ID" value="MCI28291.1"/>
    <property type="molecule type" value="Genomic_DNA"/>
</dbReference>
<evidence type="ECO:0000256" key="1">
    <source>
        <dbReference type="SAM" id="MobiDB-lite"/>
    </source>
</evidence>
<feature type="non-terminal residue" evidence="2">
    <location>
        <position position="1"/>
    </location>
</feature>
<protein>
    <submittedName>
        <fullName evidence="2">Uncharacterized protein</fullName>
    </submittedName>
</protein>
<name>A0A392QV99_9FABA</name>
<organism evidence="2 3">
    <name type="scientific">Trifolium medium</name>
    <dbReference type="NCBI Taxonomy" id="97028"/>
    <lineage>
        <taxon>Eukaryota</taxon>
        <taxon>Viridiplantae</taxon>
        <taxon>Streptophyta</taxon>
        <taxon>Embryophyta</taxon>
        <taxon>Tracheophyta</taxon>
        <taxon>Spermatophyta</taxon>
        <taxon>Magnoliopsida</taxon>
        <taxon>eudicotyledons</taxon>
        <taxon>Gunneridae</taxon>
        <taxon>Pentapetalae</taxon>
        <taxon>rosids</taxon>
        <taxon>fabids</taxon>
        <taxon>Fabales</taxon>
        <taxon>Fabaceae</taxon>
        <taxon>Papilionoideae</taxon>
        <taxon>50 kb inversion clade</taxon>
        <taxon>NPAAA clade</taxon>
        <taxon>Hologalegina</taxon>
        <taxon>IRL clade</taxon>
        <taxon>Trifolieae</taxon>
        <taxon>Trifolium</taxon>
    </lineage>
</organism>
<evidence type="ECO:0000313" key="2">
    <source>
        <dbReference type="EMBL" id="MCI28291.1"/>
    </source>
</evidence>
<reference evidence="2 3" key="1">
    <citation type="journal article" date="2018" name="Front. Plant Sci.">
        <title>Red Clover (Trifolium pratense) and Zigzag Clover (T. medium) - A Picture of Genomic Similarities and Differences.</title>
        <authorList>
            <person name="Dluhosova J."/>
            <person name="Istvanek J."/>
            <person name="Nedelnik J."/>
            <person name="Repkova J."/>
        </authorList>
    </citation>
    <scope>NUCLEOTIDE SEQUENCE [LARGE SCALE GENOMIC DNA]</scope>
    <source>
        <strain evidence="3">cv. 10/8</strain>
        <tissue evidence="2">Leaf</tissue>
    </source>
</reference>
<sequence>ENGIASPVELVKGLDHNTPLRLPSSTRSRRSSPSSFSSFLSDLPPDTAIKIMPPVSMNRIKVMPPNHKKPLVPSSPKSTCLLNFSPKIGEREVLH</sequence>
<feature type="region of interest" description="Disordered" evidence="1">
    <location>
        <begin position="1"/>
        <end position="46"/>
    </location>
</feature>
<dbReference type="Proteomes" id="UP000265520">
    <property type="component" value="Unassembled WGS sequence"/>
</dbReference>
<accession>A0A392QV99</accession>
<comment type="caution">
    <text evidence="2">The sequence shown here is derived from an EMBL/GenBank/DDBJ whole genome shotgun (WGS) entry which is preliminary data.</text>
</comment>
<proteinExistence type="predicted"/>
<evidence type="ECO:0000313" key="3">
    <source>
        <dbReference type="Proteomes" id="UP000265520"/>
    </source>
</evidence>